<dbReference type="RefSeq" id="WP_273931672.1">
    <property type="nucleotide sequence ID" value="NZ_JAQSLK010000001.1"/>
</dbReference>
<evidence type="ECO:0000313" key="2">
    <source>
        <dbReference type="EMBL" id="MDO2408535.1"/>
    </source>
</evidence>
<dbReference type="NCBIfam" id="TIGR00738">
    <property type="entry name" value="rrf2_super"/>
    <property type="match status" value="1"/>
</dbReference>
<dbReference type="EMBL" id="JAULJQ010000001">
    <property type="protein sequence ID" value="MDO2408535.1"/>
    <property type="molecule type" value="Genomic_DNA"/>
</dbReference>
<proteinExistence type="predicted"/>
<dbReference type="SUPFAM" id="SSF46785">
    <property type="entry name" value="Winged helix' DNA-binding domain"/>
    <property type="match status" value="1"/>
</dbReference>
<dbReference type="InterPro" id="IPR036388">
    <property type="entry name" value="WH-like_DNA-bd_sf"/>
</dbReference>
<gene>
    <name evidence="2" type="ORF">Q2362_00290</name>
</gene>
<dbReference type="PROSITE" id="PS51197">
    <property type="entry name" value="HTH_RRF2_2"/>
    <property type="match status" value="1"/>
</dbReference>
<dbReference type="Pfam" id="PF02082">
    <property type="entry name" value="Rrf2"/>
    <property type="match status" value="1"/>
</dbReference>
<dbReference type="InterPro" id="IPR036390">
    <property type="entry name" value="WH_DNA-bd_sf"/>
</dbReference>
<comment type="caution">
    <text evidence="2">The sequence shown here is derived from an EMBL/GenBank/DDBJ whole genome shotgun (WGS) entry which is preliminary data.</text>
</comment>
<dbReference type="Gene3D" id="1.10.10.10">
    <property type="entry name" value="Winged helix-like DNA-binding domain superfamily/Winged helix DNA-binding domain"/>
    <property type="match status" value="1"/>
</dbReference>
<evidence type="ECO:0000256" key="1">
    <source>
        <dbReference type="ARBA" id="ARBA00023125"/>
    </source>
</evidence>
<dbReference type="PANTHER" id="PTHR33221:SF5">
    <property type="entry name" value="HTH-TYPE TRANSCRIPTIONAL REGULATOR ISCR"/>
    <property type="match status" value="1"/>
</dbReference>
<dbReference type="InterPro" id="IPR000944">
    <property type="entry name" value="Tscrpt_reg_Rrf2"/>
</dbReference>
<keyword evidence="3" id="KW-1185">Reference proteome</keyword>
<accession>A0ABT8T5U7</accession>
<keyword evidence="1" id="KW-0238">DNA-binding</keyword>
<name>A0ABT8T5U7_9BACT</name>
<dbReference type="Proteomes" id="UP001171111">
    <property type="component" value="Unassembled WGS sequence"/>
</dbReference>
<sequence>MSLITTKGAYGLMAVFEVSKGTSEHPVSINAISANIGVSRNYLEQILNALKKAEIISAVKGMKGGYYLSKSLSEISFGEVLDTLENDFGFFAKDIEGEYKELFGTLDKELKKLFSKPLSEFNKNADKYLNYTI</sequence>
<reference evidence="2 3" key="1">
    <citation type="submission" date="2023-06" db="EMBL/GenBank/DDBJ databases">
        <title>Campylobacter magnum sp. nov., isolated from cecal contents of domestic pigs (Sus scrofa domesticus).</title>
        <authorList>
            <person name="Papic B."/>
            <person name="Gruntar I."/>
        </authorList>
    </citation>
    <scope>NUCLEOTIDE SEQUENCE [LARGE SCALE GENOMIC DNA]</scope>
    <source>
        <strain evidence="3">34484-21</strain>
    </source>
</reference>
<organism evidence="2 3">
    <name type="scientific">Campylobacter magnus</name>
    <dbReference type="NCBI Taxonomy" id="3026462"/>
    <lineage>
        <taxon>Bacteria</taxon>
        <taxon>Pseudomonadati</taxon>
        <taxon>Campylobacterota</taxon>
        <taxon>Epsilonproteobacteria</taxon>
        <taxon>Campylobacterales</taxon>
        <taxon>Campylobacteraceae</taxon>
        <taxon>Campylobacter</taxon>
    </lineage>
</organism>
<dbReference type="PANTHER" id="PTHR33221">
    <property type="entry name" value="WINGED HELIX-TURN-HELIX TRANSCRIPTIONAL REGULATOR, RRF2 FAMILY"/>
    <property type="match status" value="1"/>
</dbReference>
<evidence type="ECO:0000313" key="3">
    <source>
        <dbReference type="Proteomes" id="UP001171111"/>
    </source>
</evidence>
<protein>
    <submittedName>
        <fullName evidence="2">Rrf2 family transcriptional regulator</fullName>
    </submittedName>
</protein>